<reference evidence="25" key="3">
    <citation type="submission" date="2025-09" db="UniProtKB">
        <authorList>
            <consortium name="Ensembl"/>
        </authorList>
    </citation>
    <scope>IDENTIFICATION</scope>
    <source>
        <strain evidence="25">Hereford</strain>
    </source>
</reference>
<name>A0AAA9SMJ6_BOVIN</name>
<dbReference type="CDD" id="cd00063">
    <property type="entry name" value="FN3"/>
    <property type="match status" value="2"/>
</dbReference>
<keyword evidence="11 21" id="KW-1133">Transmembrane helix</keyword>
<dbReference type="SUPFAM" id="SSF52799">
    <property type="entry name" value="(Phosphotyrosine protein) phosphatases II"/>
    <property type="match status" value="1"/>
</dbReference>
<dbReference type="PROSITE" id="PS00383">
    <property type="entry name" value="TYR_PHOSPHATASE_1"/>
    <property type="match status" value="1"/>
</dbReference>
<evidence type="ECO:0000256" key="15">
    <source>
        <dbReference type="ARBA" id="ARBA00023273"/>
    </source>
</evidence>
<evidence type="ECO:0000256" key="12">
    <source>
        <dbReference type="ARBA" id="ARBA00023136"/>
    </source>
</evidence>
<dbReference type="InterPro" id="IPR003595">
    <property type="entry name" value="Tyr_Pase_cat"/>
</dbReference>
<evidence type="ECO:0000256" key="19">
    <source>
        <dbReference type="ARBA" id="ARBA00073597"/>
    </source>
</evidence>
<proteinExistence type="predicted"/>
<keyword evidence="10" id="KW-0904">Protein phosphatase</keyword>
<keyword evidence="9" id="KW-0378">Hydrolase</keyword>
<evidence type="ECO:0000259" key="22">
    <source>
        <dbReference type="PROSITE" id="PS50055"/>
    </source>
</evidence>
<dbReference type="SUPFAM" id="SSF49265">
    <property type="entry name" value="Fibronectin type III"/>
    <property type="match status" value="1"/>
</dbReference>
<dbReference type="InterPro" id="IPR036116">
    <property type="entry name" value="FN3_sf"/>
</dbReference>
<dbReference type="InterPro" id="IPR029021">
    <property type="entry name" value="Prot-tyrosine_phosphatase-like"/>
</dbReference>
<dbReference type="InterPro" id="IPR050713">
    <property type="entry name" value="RTP_Phos/Ushers"/>
</dbReference>
<sequence length="702" mass="78218">QTSSSITLSWKVPEGSEPETYCVQWTGDGNATVSQNTTNTTITVKGLEAGTLYEFSVYAVKDGFNSSVHLNACTDPLEKEMATHFSILAWEIPWTEEPGGLQSTGSQSRTRLDTHTPLPMPRYFRFALRRRRLGNHGFGVEGRGPWGSSPFSLYPYFSAPSEVTALQKQNQTDSSITLQWEAPADPQPQFYVYWVHWASRGYPQRKRGPQGHQDNQTGSTNRTHYTVEALVPGTWYCFNVWAESYGVHGYKQSLNASTAPDPANITSCVITSGGHEVILAWSCPQGGYEAFELEVKGQLGPQNSSSCGDAVKVSLLRPAQSSSATVMTVWDEMRAPSASVACHMESGHAGVIAGAVVSVLLLLILVGLLLFFLKRRQFKDSPFSPPSPHRFPGDILAEDFAEHVWRNERDSNYGFAEEYQQLALEDHGQSQTVASALENSGKNRYRNVLPYDWSRVPLQALLGQPGSEYINASFIPGLWSPREFIAAQGPLPQTVGDFWRMVWEQQSHTLVMLTNCVESGRVKCEHYWPLDAQPFTHGHLQVTLVGEEVAENWAVRNLKLCHVQQQKTLPVRQFHYMTWPDHGVPHSPDPLLAFWRMLRQWLDQTVGGGPPIVHCSAGVGRTGTLIALDVLLRQLECEGLVGPFGYVKKMRESRPLMVQTEAQYVFLHQCILQFLQQSATVRAQKGATYENLLMENGAATEA</sequence>
<dbReference type="SMART" id="SM00194">
    <property type="entry name" value="PTPc"/>
    <property type="match status" value="1"/>
</dbReference>
<gene>
    <name evidence="25" type="primary">PTPRH</name>
</gene>
<evidence type="ECO:0000259" key="23">
    <source>
        <dbReference type="PROSITE" id="PS50056"/>
    </source>
</evidence>
<evidence type="ECO:0000256" key="21">
    <source>
        <dbReference type="SAM" id="Phobius"/>
    </source>
</evidence>
<evidence type="ECO:0000259" key="24">
    <source>
        <dbReference type="PROSITE" id="PS50853"/>
    </source>
</evidence>
<keyword evidence="8" id="KW-0732">Signal</keyword>
<dbReference type="InterPro" id="IPR016130">
    <property type="entry name" value="Tyr_Pase_AS"/>
</dbReference>
<reference evidence="25" key="2">
    <citation type="submission" date="2025-08" db="UniProtKB">
        <authorList>
            <consortium name="Ensembl"/>
        </authorList>
    </citation>
    <scope>IDENTIFICATION</scope>
    <source>
        <strain evidence="25">Hereford</strain>
    </source>
</reference>
<dbReference type="GO" id="GO:0031528">
    <property type="term" value="C:microvillus membrane"/>
    <property type="evidence" value="ECO:0007669"/>
    <property type="project" value="UniProtKB-SubCell"/>
</dbReference>
<keyword evidence="4" id="KW-1003">Cell membrane</keyword>
<evidence type="ECO:0000313" key="26">
    <source>
        <dbReference type="Proteomes" id="UP000009136"/>
    </source>
</evidence>
<protein>
    <recommendedName>
        <fullName evidence="19">Receptor-type tyrosine-protein phosphatase H</fullName>
        <ecNumber evidence="3">3.1.3.48</ecNumber>
    </recommendedName>
    <alternativeName>
        <fullName evidence="20">Stomach cancer-associated protein tyrosine phosphatase 1</fullName>
    </alternativeName>
</protein>
<dbReference type="InterPro" id="IPR000387">
    <property type="entry name" value="Tyr_Pase_dom"/>
</dbReference>
<dbReference type="PROSITE" id="PS50055">
    <property type="entry name" value="TYR_PHOSPHATASE_PTP"/>
    <property type="match status" value="1"/>
</dbReference>
<evidence type="ECO:0000256" key="8">
    <source>
        <dbReference type="ARBA" id="ARBA00022729"/>
    </source>
</evidence>
<evidence type="ECO:0000256" key="3">
    <source>
        <dbReference type="ARBA" id="ARBA00013064"/>
    </source>
</evidence>
<keyword evidence="15" id="KW-0966">Cell projection</keyword>
<evidence type="ECO:0000256" key="14">
    <source>
        <dbReference type="ARBA" id="ARBA00023180"/>
    </source>
</evidence>
<accession>A0AAA9SMJ6</accession>
<keyword evidence="6" id="KW-0597">Phosphoprotein</keyword>
<organism evidence="25 26">
    <name type="scientific">Bos taurus</name>
    <name type="common">Bovine</name>
    <dbReference type="NCBI Taxonomy" id="9913"/>
    <lineage>
        <taxon>Eukaryota</taxon>
        <taxon>Metazoa</taxon>
        <taxon>Chordata</taxon>
        <taxon>Craniata</taxon>
        <taxon>Vertebrata</taxon>
        <taxon>Euteleostomi</taxon>
        <taxon>Mammalia</taxon>
        <taxon>Eutheria</taxon>
        <taxon>Laurasiatheria</taxon>
        <taxon>Artiodactyla</taxon>
        <taxon>Ruminantia</taxon>
        <taxon>Pecora</taxon>
        <taxon>Bovidae</taxon>
        <taxon>Bovinae</taxon>
        <taxon>Bos</taxon>
    </lineage>
</organism>
<keyword evidence="14" id="KW-0325">Glycoprotein</keyword>
<dbReference type="SMART" id="SM00404">
    <property type="entry name" value="PTPc_motif"/>
    <property type="match status" value="1"/>
</dbReference>
<dbReference type="AlphaFoldDB" id="A0AAA9SMJ6"/>
<keyword evidence="5" id="KW-0963">Cytoplasm</keyword>
<feature type="domain" description="Tyrosine specific protein phosphatases" evidence="23">
    <location>
        <begin position="592"/>
        <end position="665"/>
    </location>
</feature>
<evidence type="ECO:0000256" key="6">
    <source>
        <dbReference type="ARBA" id="ARBA00022553"/>
    </source>
</evidence>
<feature type="domain" description="Fibronectin type-III" evidence="24">
    <location>
        <begin position="1"/>
        <end position="77"/>
    </location>
</feature>
<evidence type="ECO:0000256" key="9">
    <source>
        <dbReference type="ARBA" id="ARBA00022801"/>
    </source>
</evidence>
<evidence type="ECO:0000256" key="2">
    <source>
        <dbReference type="ARBA" id="ARBA00004496"/>
    </source>
</evidence>
<keyword evidence="26" id="KW-1185">Reference proteome</keyword>
<dbReference type="FunFam" id="2.60.40.10:FF:000374">
    <property type="entry name" value="Protein tyrosine phosphatase, receptor type, H"/>
    <property type="match status" value="1"/>
</dbReference>
<dbReference type="InterPro" id="IPR000242">
    <property type="entry name" value="PTP_cat"/>
</dbReference>
<evidence type="ECO:0000256" key="11">
    <source>
        <dbReference type="ARBA" id="ARBA00022989"/>
    </source>
</evidence>
<dbReference type="Pfam" id="PF00102">
    <property type="entry name" value="Y_phosphatase"/>
    <property type="match status" value="1"/>
</dbReference>
<feature type="domain" description="Fibronectin type-III" evidence="24">
    <location>
        <begin position="159"/>
        <end position="261"/>
    </location>
</feature>
<dbReference type="FunFam" id="3.90.190.10:FF:000009">
    <property type="entry name" value="Receptor-type tyrosine-protein phosphatase beta"/>
    <property type="match status" value="1"/>
</dbReference>
<dbReference type="Ensembl" id="ENSBTAT00000090816.1">
    <property type="protein sequence ID" value="ENSBTAP00000083988.1"/>
    <property type="gene ID" value="ENSBTAG00000040559.4"/>
</dbReference>
<evidence type="ECO:0000256" key="10">
    <source>
        <dbReference type="ARBA" id="ARBA00022912"/>
    </source>
</evidence>
<dbReference type="PANTHER" id="PTHR46957:SF10">
    <property type="entry name" value="PROTEIN TYROSINE PHOSPHATASE, RECEPTOR TYPE, H"/>
    <property type="match status" value="1"/>
</dbReference>
<comment type="subcellular location">
    <subcellularLocation>
        <location evidence="1">Apical cell membrane</location>
        <topology evidence="1">Single-pass type I membrane protein</topology>
    </subcellularLocation>
    <subcellularLocation>
        <location evidence="17">Cell projection</location>
        <location evidence="17">Microvillus membrane</location>
        <topology evidence="17">Single-pass type I membrane protein</topology>
    </subcellularLocation>
    <subcellularLocation>
        <location evidence="2">Cytoplasm</location>
    </subcellularLocation>
</comment>
<dbReference type="GO" id="GO:0005737">
    <property type="term" value="C:cytoplasm"/>
    <property type="evidence" value="ECO:0007669"/>
    <property type="project" value="UniProtKB-SubCell"/>
</dbReference>
<reference evidence="25" key="1">
    <citation type="submission" date="2018-03" db="EMBL/GenBank/DDBJ databases">
        <title>ARS-UCD1.2.</title>
        <authorList>
            <person name="Rosen B.D."/>
            <person name="Bickhart D.M."/>
            <person name="Koren S."/>
            <person name="Schnabel R.D."/>
            <person name="Hall R."/>
            <person name="Zimin A."/>
            <person name="Dreischer C."/>
            <person name="Schultheiss S."/>
            <person name="Schroeder S.G."/>
            <person name="Elsik C.G."/>
            <person name="Couldrey C."/>
            <person name="Liu G.E."/>
            <person name="Van Tassell C.P."/>
            <person name="Phillippy A.M."/>
            <person name="Smith T.P.L."/>
            <person name="Medrano J.F."/>
        </authorList>
    </citation>
    <scope>NUCLEOTIDE SEQUENCE [LARGE SCALE GENOMIC DNA]</scope>
    <source>
        <strain evidence="25">Hereford</strain>
    </source>
</reference>
<feature type="domain" description="Tyrosine-protein phosphatase" evidence="22">
    <location>
        <begin position="415"/>
        <end position="674"/>
    </location>
</feature>
<comment type="subunit">
    <text evidence="18">Homodimer; disulfide-linked. Interacts with LCK. Interacts (phosphorylated form) with GRB2 (via SH2 domain). Interacts (phosphorylated form) with FYN (via SH2 domain). Interacts (via extracellular domain) with CEACAM20 (via extracellular domain); the interaction dephosphorylates CEACAM20.</text>
</comment>
<dbReference type="Gene3D" id="2.60.40.10">
    <property type="entry name" value="Immunoglobulins"/>
    <property type="match status" value="2"/>
</dbReference>
<evidence type="ECO:0000313" key="25">
    <source>
        <dbReference type="Ensembl" id="ENSBTAP00000083988.1"/>
    </source>
</evidence>
<dbReference type="EC" id="3.1.3.48" evidence="3"/>
<dbReference type="Proteomes" id="UP000009136">
    <property type="component" value="Chromosome 18"/>
</dbReference>
<dbReference type="PRINTS" id="PR00700">
    <property type="entry name" value="PRTYPHPHTASE"/>
</dbReference>
<dbReference type="PROSITE" id="PS50853">
    <property type="entry name" value="FN3"/>
    <property type="match status" value="2"/>
</dbReference>
<dbReference type="PANTHER" id="PTHR46957">
    <property type="entry name" value="CYTOKINE RECEPTOR"/>
    <property type="match status" value="1"/>
</dbReference>
<evidence type="ECO:0000256" key="5">
    <source>
        <dbReference type="ARBA" id="ARBA00022490"/>
    </source>
</evidence>
<feature type="transmembrane region" description="Helical" evidence="21">
    <location>
        <begin position="349"/>
        <end position="373"/>
    </location>
</feature>
<dbReference type="PROSITE" id="PS50056">
    <property type="entry name" value="TYR_PHOSPHATASE_2"/>
    <property type="match status" value="1"/>
</dbReference>
<dbReference type="GO" id="GO:0016324">
    <property type="term" value="C:apical plasma membrane"/>
    <property type="evidence" value="ECO:0007669"/>
    <property type="project" value="UniProtKB-SubCell"/>
</dbReference>
<dbReference type="GeneTree" id="ENSGT00940000162227"/>
<evidence type="ECO:0000256" key="18">
    <source>
        <dbReference type="ARBA" id="ARBA00064282"/>
    </source>
</evidence>
<comment type="catalytic activity">
    <reaction evidence="16">
        <text>O-phospho-L-tyrosyl-[protein] + H2O = L-tyrosyl-[protein] + phosphate</text>
        <dbReference type="Rhea" id="RHEA:10684"/>
        <dbReference type="Rhea" id="RHEA-COMP:10136"/>
        <dbReference type="Rhea" id="RHEA-COMP:20101"/>
        <dbReference type="ChEBI" id="CHEBI:15377"/>
        <dbReference type="ChEBI" id="CHEBI:43474"/>
        <dbReference type="ChEBI" id="CHEBI:46858"/>
        <dbReference type="ChEBI" id="CHEBI:61978"/>
        <dbReference type="EC" id="3.1.3.48"/>
    </reaction>
</comment>
<evidence type="ECO:0000256" key="13">
    <source>
        <dbReference type="ARBA" id="ARBA00023157"/>
    </source>
</evidence>
<dbReference type="Gene3D" id="3.90.190.10">
    <property type="entry name" value="Protein tyrosine phosphatase superfamily"/>
    <property type="match status" value="1"/>
</dbReference>
<keyword evidence="12 21" id="KW-0472">Membrane</keyword>
<keyword evidence="13" id="KW-1015">Disulfide bond</keyword>
<dbReference type="InterPro" id="IPR013783">
    <property type="entry name" value="Ig-like_fold"/>
</dbReference>
<evidence type="ECO:0000256" key="7">
    <source>
        <dbReference type="ARBA" id="ARBA00022692"/>
    </source>
</evidence>
<dbReference type="SMART" id="SM00060">
    <property type="entry name" value="FN3"/>
    <property type="match status" value="3"/>
</dbReference>
<evidence type="ECO:0000256" key="20">
    <source>
        <dbReference type="ARBA" id="ARBA00083614"/>
    </source>
</evidence>
<evidence type="ECO:0000256" key="1">
    <source>
        <dbReference type="ARBA" id="ARBA00004247"/>
    </source>
</evidence>
<evidence type="ECO:0000256" key="16">
    <source>
        <dbReference type="ARBA" id="ARBA00051722"/>
    </source>
</evidence>
<evidence type="ECO:0000256" key="4">
    <source>
        <dbReference type="ARBA" id="ARBA00022475"/>
    </source>
</evidence>
<keyword evidence="7 21" id="KW-0812">Transmembrane</keyword>
<dbReference type="InterPro" id="IPR003961">
    <property type="entry name" value="FN3_dom"/>
</dbReference>
<evidence type="ECO:0000256" key="17">
    <source>
        <dbReference type="ARBA" id="ARBA00060382"/>
    </source>
</evidence>
<dbReference type="Pfam" id="PF00041">
    <property type="entry name" value="fn3"/>
    <property type="match status" value="2"/>
</dbReference>
<dbReference type="GO" id="GO:0004725">
    <property type="term" value="F:protein tyrosine phosphatase activity"/>
    <property type="evidence" value="ECO:0007669"/>
    <property type="project" value="UniProtKB-EC"/>
</dbReference>